<reference evidence="2 3" key="1">
    <citation type="submission" date="2015-05" db="EMBL/GenBank/DDBJ databases">
        <title>Genome sequencing and analysis of members of genus Stenotrophomonas.</title>
        <authorList>
            <person name="Patil P.P."/>
            <person name="Midha S."/>
            <person name="Patil P.B."/>
        </authorList>
    </citation>
    <scope>NUCLEOTIDE SEQUENCE [LARGE SCALE GENOMIC DNA]</scope>
    <source>
        <strain evidence="2 3">DSM 18929</strain>
    </source>
</reference>
<keyword evidence="1" id="KW-0472">Membrane</keyword>
<sequence>MRREKLRFHLVMLGCGGFIVLALASLVYVCSRPQTASVQASEQAAIEQCLQRSRAPERTEIHRRAQADSCREMRKQYVHKFGPDAAT</sequence>
<dbReference type="OrthoDB" id="8909690at2"/>
<keyword evidence="3" id="KW-1185">Reference proteome</keyword>
<protein>
    <recommendedName>
        <fullName evidence="4">Transmembrane protein</fullName>
    </recommendedName>
</protein>
<keyword evidence="1" id="KW-1133">Transmembrane helix</keyword>
<dbReference type="EMBL" id="LDJI01000002">
    <property type="protein sequence ID" value="KRG66413.1"/>
    <property type="molecule type" value="Genomic_DNA"/>
</dbReference>
<gene>
    <name evidence="2" type="ORF">ABB26_00430</name>
</gene>
<evidence type="ECO:0000313" key="2">
    <source>
        <dbReference type="EMBL" id="KRG66413.1"/>
    </source>
</evidence>
<dbReference type="STRING" id="405444.ABB26_00430"/>
<name>A0A0R0C9X1_9GAMM</name>
<dbReference type="Proteomes" id="UP000050864">
    <property type="component" value="Unassembled WGS sequence"/>
</dbReference>
<accession>A0A0R0C9X1</accession>
<proteinExistence type="predicted"/>
<comment type="caution">
    <text evidence="2">The sequence shown here is derived from an EMBL/GenBank/DDBJ whole genome shotgun (WGS) entry which is preliminary data.</text>
</comment>
<organism evidence="2 3">
    <name type="scientific">Stenotrophomonas humi</name>
    <dbReference type="NCBI Taxonomy" id="405444"/>
    <lineage>
        <taxon>Bacteria</taxon>
        <taxon>Pseudomonadati</taxon>
        <taxon>Pseudomonadota</taxon>
        <taxon>Gammaproteobacteria</taxon>
        <taxon>Lysobacterales</taxon>
        <taxon>Lysobacteraceae</taxon>
        <taxon>Stenotrophomonas</taxon>
    </lineage>
</organism>
<evidence type="ECO:0008006" key="4">
    <source>
        <dbReference type="Google" id="ProtNLM"/>
    </source>
</evidence>
<dbReference type="AlphaFoldDB" id="A0A0R0C9X1"/>
<keyword evidence="1" id="KW-0812">Transmembrane</keyword>
<dbReference type="RefSeq" id="WP_057631649.1">
    <property type="nucleotide sequence ID" value="NZ_LDJI01000002.1"/>
</dbReference>
<dbReference type="PATRIC" id="fig|405444.3.peg.1135"/>
<evidence type="ECO:0000256" key="1">
    <source>
        <dbReference type="SAM" id="Phobius"/>
    </source>
</evidence>
<evidence type="ECO:0000313" key="3">
    <source>
        <dbReference type="Proteomes" id="UP000050864"/>
    </source>
</evidence>
<feature type="transmembrane region" description="Helical" evidence="1">
    <location>
        <begin position="7"/>
        <end position="29"/>
    </location>
</feature>